<organism evidence="1 2">
    <name type="scientific">Venustampulla echinocandica</name>
    <dbReference type="NCBI Taxonomy" id="2656787"/>
    <lineage>
        <taxon>Eukaryota</taxon>
        <taxon>Fungi</taxon>
        <taxon>Dikarya</taxon>
        <taxon>Ascomycota</taxon>
        <taxon>Pezizomycotina</taxon>
        <taxon>Leotiomycetes</taxon>
        <taxon>Helotiales</taxon>
        <taxon>Pleuroascaceae</taxon>
        <taxon>Venustampulla</taxon>
    </lineage>
</organism>
<keyword evidence="2" id="KW-1185">Reference proteome</keyword>
<dbReference type="RefSeq" id="XP_031868815.1">
    <property type="nucleotide sequence ID" value="XM_032015394.1"/>
</dbReference>
<accession>A0A370TKW1</accession>
<gene>
    <name evidence="1" type="ORF">BP5553_06771</name>
</gene>
<dbReference type="EMBL" id="NPIC01000005">
    <property type="protein sequence ID" value="RDL36159.1"/>
    <property type="molecule type" value="Genomic_DNA"/>
</dbReference>
<protein>
    <submittedName>
        <fullName evidence="1">Uncharacterized protein</fullName>
    </submittedName>
</protein>
<dbReference type="GeneID" id="43599620"/>
<evidence type="ECO:0000313" key="2">
    <source>
        <dbReference type="Proteomes" id="UP000254866"/>
    </source>
</evidence>
<name>A0A370TKW1_9HELO</name>
<sequence length="129" mass="14442">MPIASEDIALRLTTSRDEHFCTDGQWTWTISDEGCNYLPGRWLVLDKITDTCRIFAYANDDCTGAESQITKTKVCLGTKKAFSIRAWSDLQIESSEAVGFQFRTLRVGEEYIGGANGDHLSRQGLGLWN</sequence>
<dbReference type="AlphaFoldDB" id="A0A370TKW1"/>
<reference evidence="1 2" key="1">
    <citation type="journal article" date="2018" name="IMA Fungus">
        <title>IMA Genome-F 9: Draft genome sequence of Annulohypoxylon stygium, Aspergillus mulundensis, Berkeleyomyces basicola (syn. Thielaviopsis basicola), Ceratocystis smalleyi, two Cercospora beticola strains, Coleophoma cylindrospora, Fusarium fracticaudum, Phialophora cf. hyalina, and Morchella septimelata.</title>
        <authorList>
            <person name="Wingfield B.D."/>
            <person name="Bills G.F."/>
            <person name="Dong Y."/>
            <person name="Huang W."/>
            <person name="Nel W.J."/>
            <person name="Swalarsk-Parry B.S."/>
            <person name="Vaghefi N."/>
            <person name="Wilken P.M."/>
            <person name="An Z."/>
            <person name="de Beer Z.W."/>
            <person name="De Vos L."/>
            <person name="Chen L."/>
            <person name="Duong T.A."/>
            <person name="Gao Y."/>
            <person name="Hammerbacher A."/>
            <person name="Kikkert J.R."/>
            <person name="Li Y."/>
            <person name="Li H."/>
            <person name="Li K."/>
            <person name="Li Q."/>
            <person name="Liu X."/>
            <person name="Ma X."/>
            <person name="Naidoo K."/>
            <person name="Pethybridge S.J."/>
            <person name="Sun J."/>
            <person name="Steenkamp E.T."/>
            <person name="van der Nest M.A."/>
            <person name="van Wyk S."/>
            <person name="Wingfield M.J."/>
            <person name="Xiong C."/>
            <person name="Yue Q."/>
            <person name="Zhang X."/>
        </authorList>
    </citation>
    <scope>NUCLEOTIDE SEQUENCE [LARGE SCALE GENOMIC DNA]</scope>
    <source>
        <strain evidence="1 2">BP 5553</strain>
    </source>
</reference>
<proteinExistence type="predicted"/>
<dbReference type="OrthoDB" id="4965171at2759"/>
<evidence type="ECO:0000313" key="1">
    <source>
        <dbReference type="EMBL" id="RDL36159.1"/>
    </source>
</evidence>
<comment type="caution">
    <text evidence="1">The sequence shown here is derived from an EMBL/GenBank/DDBJ whole genome shotgun (WGS) entry which is preliminary data.</text>
</comment>
<dbReference type="Proteomes" id="UP000254866">
    <property type="component" value="Unassembled WGS sequence"/>
</dbReference>